<proteinExistence type="predicted"/>
<reference evidence="1" key="1">
    <citation type="journal article" date="2020" name="mSystems">
        <title>Genome- and Community-Level Interaction Insights into Carbon Utilization and Element Cycling Functions of Hydrothermarchaeota in Hydrothermal Sediment.</title>
        <authorList>
            <person name="Zhou Z."/>
            <person name="Liu Y."/>
            <person name="Xu W."/>
            <person name="Pan J."/>
            <person name="Luo Z.H."/>
            <person name="Li M."/>
        </authorList>
    </citation>
    <scope>NUCLEOTIDE SEQUENCE [LARGE SCALE GENOMIC DNA]</scope>
    <source>
        <strain evidence="1">SpSt-914</strain>
    </source>
</reference>
<gene>
    <name evidence="1" type="ORF">ENX16_05540</name>
</gene>
<comment type="caution">
    <text evidence="1">The sequence shown here is derived from an EMBL/GenBank/DDBJ whole genome shotgun (WGS) entry which is preliminary data.</text>
</comment>
<protein>
    <submittedName>
        <fullName evidence="1">Uncharacterized protein</fullName>
    </submittedName>
</protein>
<organism evidence="1">
    <name type="scientific">candidate division WOR-3 bacterium</name>
    <dbReference type="NCBI Taxonomy" id="2052148"/>
    <lineage>
        <taxon>Bacteria</taxon>
        <taxon>Bacteria division WOR-3</taxon>
    </lineage>
</organism>
<dbReference type="AlphaFoldDB" id="A0A7V3PUA3"/>
<name>A0A7V3PUA3_UNCW3</name>
<dbReference type="EMBL" id="DTMZ01000130">
    <property type="protein sequence ID" value="HGD13524.1"/>
    <property type="molecule type" value="Genomic_DNA"/>
</dbReference>
<sequence>MELRSPEELRQFVDLDRAEVVDERSKGGEVILIPLVNPFVPVPALSAVADNLSWFMEQVTGRGYQKTEEVYDVGFIVREPGHQAFGLKVNAESGMVIISRVSILEDETVFRRYVNYLRTGVFL</sequence>
<accession>A0A7V3PUA3</accession>
<evidence type="ECO:0000313" key="1">
    <source>
        <dbReference type="EMBL" id="HGD13524.1"/>
    </source>
</evidence>